<dbReference type="EMBL" id="FNIT01000002">
    <property type="protein sequence ID" value="SDN85471.1"/>
    <property type="molecule type" value="Genomic_DNA"/>
</dbReference>
<protein>
    <submittedName>
        <fullName evidence="1">Uncharacterized protein</fullName>
    </submittedName>
</protein>
<dbReference type="RefSeq" id="WP_090670177.1">
    <property type="nucleotide sequence ID" value="NZ_FNIT01000002.1"/>
</dbReference>
<keyword evidence="2" id="KW-1185">Reference proteome</keyword>
<accession>A0A1H0ESX8</accession>
<gene>
    <name evidence="1" type="ORF">SAMN05192530_102205</name>
</gene>
<evidence type="ECO:0000313" key="1">
    <source>
        <dbReference type="EMBL" id="SDN85471.1"/>
    </source>
</evidence>
<proteinExistence type="predicted"/>
<dbReference type="STRING" id="1166073.SAMN05192530_102205"/>
<evidence type="ECO:0000313" key="2">
    <source>
        <dbReference type="Proteomes" id="UP000198793"/>
    </source>
</evidence>
<name>A0A1H0ESX8_9HYPH</name>
<reference evidence="1 2" key="1">
    <citation type="submission" date="2016-10" db="EMBL/GenBank/DDBJ databases">
        <authorList>
            <person name="de Groot N.N."/>
        </authorList>
    </citation>
    <scope>NUCLEOTIDE SEQUENCE [LARGE SCALE GENOMIC DNA]</scope>
    <source>
        <strain evidence="2">L7-484,KACC 16230,DSM 25025</strain>
    </source>
</reference>
<dbReference type="InterPro" id="IPR012672">
    <property type="entry name" value="T3SS_YscX"/>
</dbReference>
<dbReference type="Proteomes" id="UP000198793">
    <property type="component" value="Unassembled WGS sequence"/>
</dbReference>
<dbReference type="AlphaFoldDB" id="A0A1H0ESX8"/>
<dbReference type="Pfam" id="PF09474">
    <property type="entry name" value="Type_III_YscX"/>
    <property type="match status" value="1"/>
</dbReference>
<organism evidence="1 2">
    <name type="scientific">Aureimonas jatrophae</name>
    <dbReference type="NCBI Taxonomy" id="1166073"/>
    <lineage>
        <taxon>Bacteria</taxon>
        <taxon>Pseudomonadati</taxon>
        <taxon>Pseudomonadota</taxon>
        <taxon>Alphaproteobacteria</taxon>
        <taxon>Hyphomicrobiales</taxon>
        <taxon>Aurantimonadaceae</taxon>
        <taxon>Aureimonas</taxon>
    </lineage>
</organism>
<sequence>MRIKPLDVGVETVTLWQVDDEVHLPQEARVGPRFLPEYRALDSILNRPSLDERLPELLQPTALDPELLQPATLADTRAATQALMREAAGLPGQPPEARAAFAAAAELLSADTAMDAEVRGALAMLLRG</sequence>